<name>A0AAW0QNX6_9PEZI</name>
<dbReference type="EMBL" id="JAQQWP010000006">
    <property type="protein sequence ID" value="KAK8113840.1"/>
    <property type="molecule type" value="Genomic_DNA"/>
</dbReference>
<proteinExistence type="predicted"/>
<dbReference type="AlphaFoldDB" id="A0AAW0QNX6"/>
<evidence type="ECO:0008006" key="4">
    <source>
        <dbReference type="Google" id="ProtNLM"/>
    </source>
</evidence>
<organism evidence="2 3">
    <name type="scientific">Apiospora kogelbergensis</name>
    <dbReference type="NCBI Taxonomy" id="1337665"/>
    <lineage>
        <taxon>Eukaryota</taxon>
        <taxon>Fungi</taxon>
        <taxon>Dikarya</taxon>
        <taxon>Ascomycota</taxon>
        <taxon>Pezizomycotina</taxon>
        <taxon>Sordariomycetes</taxon>
        <taxon>Xylariomycetidae</taxon>
        <taxon>Amphisphaeriales</taxon>
        <taxon>Apiosporaceae</taxon>
        <taxon>Apiospora</taxon>
    </lineage>
</organism>
<evidence type="ECO:0000313" key="3">
    <source>
        <dbReference type="Proteomes" id="UP001392437"/>
    </source>
</evidence>
<evidence type="ECO:0000256" key="1">
    <source>
        <dbReference type="SAM" id="SignalP"/>
    </source>
</evidence>
<protein>
    <recommendedName>
        <fullName evidence="4">Secreted protein</fullName>
    </recommendedName>
</protein>
<sequence>MRSSAFFLNILLLSEASAAGPLRRREQAHTNNSQVETRRTGCGHLEALQAAVFVNYTANDFPVCNIAALE</sequence>
<dbReference type="Proteomes" id="UP001392437">
    <property type="component" value="Unassembled WGS sequence"/>
</dbReference>
<reference evidence="2 3" key="1">
    <citation type="submission" date="2023-01" db="EMBL/GenBank/DDBJ databases">
        <title>Analysis of 21 Apiospora genomes using comparative genomics revels a genus with tremendous synthesis potential of carbohydrate active enzymes and secondary metabolites.</title>
        <authorList>
            <person name="Sorensen T."/>
        </authorList>
    </citation>
    <scope>NUCLEOTIDE SEQUENCE [LARGE SCALE GENOMIC DNA]</scope>
    <source>
        <strain evidence="2 3">CBS 117206</strain>
    </source>
</reference>
<feature type="chain" id="PRO_5043418462" description="Secreted protein" evidence="1">
    <location>
        <begin position="19"/>
        <end position="70"/>
    </location>
</feature>
<keyword evidence="3" id="KW-1185">Reference proteome</keyword>
<feature type="signal peptide" evidence="1">
    <location>
        <begin position="1"/>
        <end position="18"/>
    </location>
</feature>
<keyword evidence="1" id="KW-0732">Signal</keyword>
<accession>A0AAW0QNX6</accession>
<comment type="caution">
    <text evidence="2">The sequence shown here is derived from an EMBL/GenBank/DDBJ whole genome shotgun (WGS) entry which is preliminary data.</text>
</comment>
<evidence type="ECO:0000313" key="2">
    <source>
        <dbReference type="EMBL" id="KAK8113840.1"/>
    </source>
</evidence>
<gene>
    <name evidence="2" type="ORF">PG999_005909</name>
</gene>